<dbReference type="InterPro" id="IPR044964">
    <property type="entry name" value="RCD1/SRO1-5"/>
</dbReference>
<dbReference type="Pfam" id="PF23467">
    <property type="entry name" value="WWE_5"/>
    <property type="match status" value="1"/>
</dbReference>
<dbReference type="InterPro" id="IPR012317">
    <property type="entry name" value="Poly(ADP-ribose)pol_cat_dom"/>
</dbReference>
<organism evidence="2">
    <name type="scientific">Fagus sylvatica</name>
    <name type="common">Beechnut</name>
    <dbReference type="NCBI Taxonomy" id="28930"/>
    <lineage>
        <taxon>Eukaryota</taxon>
        <taxon>Viridiplantae</taxon>
        <taxon>Streptophyta</taxon>
        <taxon>Embryophyta</taxon>
        <taxon>Tracheophyta</taxon>
        <taxon>Spermatophyta</taxon>
        <taxon>Magnoliopsida</taxon>
        <taxon>eudicotyledons</taxon>
        <taxon>Gunneridae</taxon>
        <taxon>Pentapetalae</taxon>
        <taxon>rosids</taxon>
        <taxon>fabids</taxon>
        <taxon>Fagales</taxon>
        <taxon>Fagaceae</taxon>
        <taxon>Fagus</taxon>
    </lineage>
</organism>
<dbReference type="GO" id="GO:0003950">
    <property type="term" value="F:NAD+ poly-ADP-ribosyltransferase activity"/>
    <property type="evidence" value="ECO:0007669"/>
    <property type="project" value="InterPro"/>
</dbReference>
<dbReference type="InterPro" id="IPR057823">
    <property type="entry name" value="WWE_RCD1"/>
</dbReference>
<gene>
    <name evidence="2" type="ORF">FSB_LOCUS34958</name>
</gene>
<accession>A0A2N9GXM5</accession>
<reference evidence="2" key="1">
    <citation type="submission" date="2018-02" db="EMBL/GenBank/DDBJ databases">
        <authorList>
            <person name="Cohen D.B."/>
            <person name="Kent A.D."/>
        </authorList>
    </citation>
    <scope>NUCLEOTIDE SEQUENCE</scope>
</reference>
<proteinExistence type="predicted"/>
<dbReference type="Gene3D" id="3.90.228.10">
    <property type="match status" value="1"/>
</dbReference>
<evidence type="ECO:0000259" key="1">
    <source>
        <dbReference type="PROSITE" id="PS51059"/>
    </source>
</evidence>
<dbReference type="PROSITE" id="PS51059">
    <property type="entry name" value="PARP_CATALYTIC"/>
    <property type="match status" value="1"/>
</dbReference>
<feature type="domain" description="PARP catalytic" evidence="1">
    <location>
        <begin position="258"/>
        <end position="472"/>
    </location>
</feature>
<dbReference type="EMBL" id="OIVN01002869">
    <property type="protein sequence ID" value="SPD07076.1"/>
    <property type="molecule type" value="Genomic_DNA"/>
</dbReference>
<protein>
    <recommendedName>
        <fullName evidence="1">PARP catalytic domain-containing protein</fullName>
    </recommendedName>
</protein>
<dbReference type="PANTHER" id="PTHR32263:SF24">
    <property type="entry name" value="PARP CATALYTIC DOMAIN-CONTAINING PROTEIN"/>
    <property type="match status" value="1"/>
</dbReference>
<name>A0A2N9GXM5_FAGSY</name>
<dbReference type="AlphaFoldDB" id="A0A2N9GXM5"/>
<sequence>MEAKLVKVLDDGARNVVHLNRKRAARCAKKIVGASQSVFSRRSGLNLSVDKLGKRKRSDTCKTQYGSCSRRPVFKNYMNFSKSGLPQRFLYHQNGEWIDYPQEVVELVRRHFQLKNAAVMVEFNDCHLLLDILYMIELELKTGLQKYIAWIDEAGCCFFPKFPSSDSEMCDFCQSKLEDDATVVLPEPNGTPEIKLQLEIGITGLNSSKSEECVEESNIRAKRTKLEIKSISNCEDLGINDNGNRTSDAKLQEARGQNQQIAENRTTKSEVMREILNLDTVKGMFVMGMGSCVRANILEVKRCSSHLMQTRLELFQKQVEVTKKNRGNPNVQYGWLAATKDALSSIMTYGLGHGGHKIMSSYGIGVHLTPLNYAHISASYCDDDENGIRYIVFCCVILGNVEVVSPGSVQCRPSTENFDSGVDSLQSPHHYIVWNMNMSTHVFPEFVVSFKMSSSADGGALVAEESRIDVSGITTCGRPQSQVQLYRSPVESPVLTHPTTTCGVSGQLSGCFLAGGGRFLPRPSDMIGLNDGLTSNPIQLQPMLSSSWVQWLK</sequence>
<evidence type="ECO:0000313" key="2">
    <source>
        <dbReference type="EMBL" id="SPD07076.1"/>
    </source>
</evidence>
<dbReference type="PANTHER" id="PTHR32263">
    <property type="entry name" value="INACTIVE POLY [ADP-RIBOSE] POLYMERASE SRO4-RELATED"/>
    <property type="match status" value="1"/>
</dbReference>
<dbReference type="SUPFAM" id="SSF56399">
    <property type="entry name" value="ADP-ribosylation"/>
    <property type="match status" value="1"/>
</dbReference>